<organism evidence="3 4">
    <name type="scientific">Polaribacter dokdonensis DSW-5</name>
    <dbReference type="NCBI Taxonomy" id="1300348"/>
    <lineage>
        <taxon>Bacteria</taxon>
        <taxon>Pseudomonadati</taxon>
        <taxon>Bacteroidota</taxon>
        <taxon>Flavobacteriia</taxon>
        <taxon>Flavobacteriales</taxon>
        <taxon>Flavobacteriaceae</taxon>
    </lineage>
</organism>
<dbReference type="InterPro" id="IPR020103">
    <property type="entry name" value="PsdUridine_synth_cat_dom_sf"/>
</dbReference>
<dbReference type="Proteomes" id="UP000183071">
    <property type="component" value="Unassembled WGS sequence"/>
</dbReference>
<dbReference type="SUPFAM" id="SSF55120">
    <property type="entry name" value="Pseudouridine synthase"/>
    <property type="match status" value="1"/>
</dbReference>
<feature type="domain" description="Pseudouridine synthase RsuA/RluA-like" evidence="2">
    <location>
        <begin position="102"/>
        <end position="241"/>
    </location>
</feature>
<reference evidence="3 4" key="1">
    <citation type="submission" date="2016-10" db="EMBL/GenBank/DDBJ databases">
        <authorList>
            <person name="Varghese N."/>
            <person name="Submissions S."/>
        </authorList>
    </citation>
    <scope>NUCLEOTIDE SEQUENCE [LARGE SCALE GENOMIC DNA]</scope>
    <source>
        <strain evidence="3 4">DSW-5</strain>
    </source>
</reference>
<dbReference type="EMBL" id="FNUE01000002">
    <property type="protein sequence ID" value="SEE59216.1"/>
    <property type="molecule type" value="Genomic_DNA"/>
</dbReference>
<evidence type="ECO:0000313" key="3">
    <source>
        <dbReference type="EMBL" id="SEE59216.1"/>
    </source>
</evidence>
<evidence type="ECO:0000313" key="4">
    <source>
        <dbReference type="Proteomes" id="UP000183071"/>
    </source>
</evidence>
<evidence type="ECO:0000256" key="1">
    <source>
        <dbReference type="ARBA" id="ARBA00010876"/>
    </source>
</evidence>
<dbReference type="Gene3D" id="3.30.2350.10">
    <property type="entry name" value="Pseudouridine synthase"/>
    <property type="match status" value="1"/>
</dbReference>
<dbReference type="Pfam" id="PF00849">
    <property type="entry name" value="PseudoU_synth_2"/>
    <property type="match status" value="1"/>
</dbReference>
<comment type="similarity">
    <text evidence="1">Belongs to the pseudouridine synthase RluA family.</text>
</comment>
<dbReference type="CDD" id="cd02869">
    <property type="entry name" value="PseudoU_synth_RluA_like"/>
    <property type="match status" value="1"/>
</dbReference>
<comment type="caution">
    <text evidence="3">The sequence shown here is derived from an EMBL/GenBank/DDBJ whole genome shotgun (WGS) entry which is preliminary data.</text>
</comment>
<dbReference type="InterPro" id="IPR006224">
    <property type="entry name" value="PsdUridine_synth_RluA-like_CS"/>
</dbReference>
<accession>A0A1H5K318</accession>
<proteinExistence type="inferred from homology"/>
<dbReference type="InterPro" id="IPR050188">
    <property type="entry name" value="RluA_PseudoU_synthase"/>
</dbReference>
<dbReference type="InterPro" id="IPR006145">
    <property type="entry name" value="PsdUridine_synth_RsuA/RluA"/>
</dbReference>
<name>A0A1H5K318_9FLAO</name>
<dbReference type="PROSITE" id="PS01129">
    <property type="entry name" value="PSI_RLU"/>
    <property type="match status" value="1"/>
</dbReference>
<keyword evidence="4" id="KW-1185">Reference proteome</keyword>
<evidence type="ECO:0000259" key="2">
    <source>
        <dbReference type="Pfam" id="PF00849"/>
    </source>
</evidence>
<sequence length="302" mass="34141">MWELFFNETHFCLKVIESHIALELEKPVRFQEYGVGIFNTIPTKSGIKKAIKKKLILIDDELATTSKYISGGEKIALLENEEIESFTRLKLDLEVLYEDDYLAIIYKPSGILVSGNKFVTIANALAQNLKKSNQIDAVKPQPVHRLDYPTSGLLLVGKTSTAIQKLSELFQKKEIQKTYFAISIGKMCSGGVINLKIDNKHASTNFEVLQSVKSERFEFLNLVELSPKTGRKHQIRKHLAKIGHQILGDKIYGINSLKLKGNGLYLHAATISFLHPLTKEKISVSKEIPKKFLKIFPDIKIF</sequence>
<gene>
    <name evidence="3" type="ORF">SAMN05444353_2584</name>
</gene>
<dbReference type="PANTHER" id="PTHR21600">
    <property type="entry name" value="MITOCHONDRIAL RNA PSEUDOURIDINE SYNTHASE"/>
    <property type="match status" value="1"/>
</dbReference>
<dbReference type="PANTHER" id="PTHR21600:SF87">
    <property type="entry name" value="RNA PSEUDOURIDYLATE SYNTHASE DOMAIN-CONTAINING PROTEIN 1"/>
    <property type="match status" value="1"/>
</dbReference>
<protein>
    <submittedName>
        <fullName evidence="3">23S rRNA pseudouridine1911/1915/1917 synthase</fullName>
    </submittedName>
</protein>